<dbReference type="Proteomes" id="UP000224871">
    <property type="component" value="Unassembled WGS sequence"/>
</dbReference>
<evidence type="ECO:0000259" key="1">
    <source>
        <dbReference type="Pfam" id="PF13175"/>
    </source>
</evidence>
<dbReference type="InterPro" id="IPR003959">
    <property type="entry name" value="ATPase_AAA_core"/>
</dbReference>
<gene>
    <name evidence="3" type="ORF">Xinn_01548</name>
    <name evidence="4" type="ORF">XIS1_1750044</name>
</gene>
<dbReference type="Pfam" id="PF13175">
    <property type="entry name" value="AAA_15"/>
    <property type="match status" value="1"/>
</dbReference>
<dbReference type="GO" id="GO:0016887">
    <property type="term" value="F:ATP hydrolysis activity"/>
    <property type="evidence" value="ECO:0007669"/>
    <property type="project" value="InterPro"/>
</dbReference>
<reference evidence="4" key="1">
    <citation type="submission" date="2016-12" db="EMBL/GenBank/DDBJ databases">
        <authorList>
            <person name="Song W.-J."/>
            <person name="Kurnit D.M."/>
        </authorList>
    </citation>
    <scope>NUCLEOTIDE SEQUENCE [LARGE SCALE GENOMIC DNA]</scope>
    <source>
        <strain evidence="4">HGB1681</strain>
    </source>
</reference>
<dbReference type="GO" id="GO:0005524">
    <property type="term" value="F:ATP binding"/>
    <property type="evidence" value="ECO:0007669"/>
    <property type="project" value="UniProtKB-KW"/>
</dbReference>
<dbReference type="InterPro" id="IPR027417">
    <property type="entry name" value="P-loop_NTPase"/>
</dbReference>
<evidence type="ECO:0000259" key="2">
    <source>
        <dbReference type="Pfam" id="PF13304"/>
    </source>
</evidence>
<keyword evidence="3" id="KW-0067">ATP-binding</keyword>
<evidence type="ECO:0000313" key="6">
    <source>
        <dbReference type="Proteomes" id="UP000224871"/>
    </source>
</evidence>
<organism evidence="4 5">
    <name type="scientific">Xenorhabdus innexi</name>
    <dbReference type="NCBI Taxonomy" id="290109"/>
    <lineage>
        <taxon>Bacteria</taxon>
        <taxon>Pseudomonadati</taxon>
        <taxon>Pseudomonadota</taxon>
        <taxon>Gammaproteobacteria</taxon>
        <taxon>Enterobacterales</taxon>
        <taxon>Morganellaceae</taxon>
        <taxon>Xenorhabdus</taxon>
    </lineage>
</organism>
<dbReference type="PIRSF" id="PIRSF029347">
    <property type="entry name" value="RecF"/>
    <property type="match status" value="1"/>
</dbReference>
<proteinExistence type="predicted"/>
<evidence type="ECO:0000313" key="4">
    <source>
        <dbReference type="EMBL" id="SIP73152.1"/>
    </source>
</evidence>
<protein>
    <submittedName>
        <fullName evidence="3">ATP-binding protein</fullName>
    </submittedName>
    <submittedName>
        <fullName evidence="4">Predicted ATPase</fullName>
    </submittedName>
</protein>
<dbReference type="Proteomes" id="UP000196435">
    <property type="component" value="Unassembled WGS sequence"/>
</dbReference>
<reference evidence="5" key="2">
    <citation type="submission" date="2016-12" db="EMBL/GenBank/DDBJ databases">
        <authorList>
            <person name="Gaudriault S."/>
        </authorList>
    </citation>
    <scope>NUCLEOTIDE SEQUENCE [LARGE SCALE GENOMIC DNA]</scope>
    <source>
        <strain evidence="5">HGB1681 (deposited as PTA-6826 in the American Type Culture Collection)</strain>
    </source>
</reference>
<evidence type="ECO:0000313" key="3">
    <source>
        <dbReference type="EMBL" id="PHM36605.1"/>
    </source>
</evidence>
<evidence type="ECO:0000313" key="5">
    <source>
        <dbReference type="Proteomes" id="UP000196435"/>
    </source>
</evidence>
<dbReference type="EMBL" id="FTLG01000085">
    <property type="protein sequence ID" value="SIP73152.1"/>
    <property type="molecule type" value="Genomic_DNA"/>
</dbReference>
<keyword evidence="3" id="KW-0547">Nucleotide-binding</keyword>
<reference evidence="3 6" key="3">
    <citation type="journal article" date="2017" name="Nat. Microbiol.">
        <title>Natural product diversity associated with the nematode symbionts Photorhabdus and Xenorhabdus.</title>
        <authorList>
            <person name="Tobias N.J."/>
            <person name="Wolff H."/>
            <person name="Djahanschiri B."/>
            <person name="Grundmann F."/>
            <person name="Kronenwerth M."/>
            <person name="Shi Y.M."/>
            <person name="Simonyi S."/>
            <person name="Grun P."/>
            <person name="Shapiro-Ilan D."/>
            <person name="Pidot S.J."/>
            <person name="Stinear T.P."/>
            <person name="Ebersberger I."/>
            <person name="Bode H.B."/>
        </authorList>
    </citation>
    <scope>NUCLEOTIDE SEQUENCE [LARGE SCALE GENOMIC DNA]</scope>
    <source>
        <strain evidence="3 6">DSM 16336</strain>
    </source>
</reference>
<keyword evidence="6" id="KW-1185">Reference proteome</keyword>
<feature type="domain" description="Endonuclease GajA/Old nuclease/RecF-like AAA" evidence="1">
    <location>
        <begin position="39"/>
        <end position="86"/>
    </location>
</feature>
<dbReference type="FunFam" id="3.40.50.300:FF:002708">
    <property type="entry name" value="FeS assembly ATPase SufC"/>
    <property type="match status" value="1"/>
</dbReference>
<dbReference type="PANTHER" id="PTHR32182">
    <property type="entry name" value="DNA REPLICATION AND REPAIR PROTEIN RECF"/>
    <property type="match status" value="1"/>
</dbReference>
<sequence>MIAIYILLGKDNIPIDIIIFIKLAISENKTDNQEKIELMISTLAINNYRSIRDLRITLAPLNVITGANGSGKSNLYRALRLLSETAQGGVVNSLALEGGLDSAFWAGPENFSALVRAGHSPVQGGVRKEVKRLRLGFSTDSFGYSISFGLPHPSSSAFALDPEIKQECIWGGGRYHPAGVLVERKGPISRVRDGRKWKIVSEHINSFTSMYDQLADPAMAPEVFHMREFIRGWRFYDHFRTDSDAPARKAQIGTRTPVLHHDGRDLAAALQTIREIGDAKLLDESVNDAFQGASLAISRSKEGLFTLQFRQHGLMRSLSGAELSDGTLRYLLWIAALLTPRPPSMMILNEPETSLHPELLPSLAKLIIKASAQTQVWVVSHSPVLISALQHSAFCQFIQLEKRLGETHIIGRDILEEPSWHWPDRS</sequence>
<dbReference type="FunFam" id="3.40.50.300:FF:002534">
    <property type="entry name" value="Putative RecF protein"/>
    <property type="match status" value="1"/>
</dbReference>
<dbReference type="GO" id="GO:0000731">
    <property type="term" value="P:DNA synthesis involved in DNA repair"/>
    <property type="evidence" value="ECO:0007669"/>
    <property type="project" value="TreeGrafter"/>
</dbReference>
<dbReference type="SUPFAM" id="SSF52540">
    <property type="entry name" value="P-loop containing nucleoside triphosphate hydrolases"/>
    <property type="match status" value="1"/>
</dbReference>
<dbReference type="AlphaFoldDB" id="A0A1N6MWG6"/>
<dbReference type="GO" id="GO:0006302">
    <property type="term" value="P:double-strand break repair"/>
    <property type="evidence" value="ECO:0007669"/>
    <property type="project" value="TreeGrafter"/>
</dbReference>
<dbReference type="Gene3D" id="3.40.50.300">
    <property type="entry name" value="P-loop containing nucleotide triphosphate hydrolases"/>
    <property type="match status" value="2"/>
</dbReference>
<dbReference type="InterPro" id="IPR014555">
    <property type="entry name" value="RecF-like"/>
</dbReference>
<accession>A0A1N6MWG6</accession>
<dbReference type="PANTHER" id="PTHR32182:SF25">
    <property type="entry name" value="SLR1056 PROTEIN"/>
    <property type="match status" value="1"/>
</dbReference>
<dbReference type="EMBL" id="NIBU01000013">
    <property type="protein sequence ID" value="PHM36605.1"/>
    <property type="molecule type" value="Genomic_DNA"/>
</dbReference>
<name>A0A1N6MWG6_9GAMM</name>
<feature type="domain" description="ATPase AAA-type core" evidence="2">
    <location>
        <begin position="228"/>
        <end position="387"/>
    </location>
</feature>
<dbReference type="Pfam" id="PF13304">
    <property type="entry name" value="AAA_21"/>
    <property type="match status" value="1"/>
</dbReference>
<dbReference type="InterPro" id="IPR041685">
    <property type="entry name" value="AAA_GajA/Old/RecF-like"/>
</dbReference>